<dbReference type="EMBL" id="BLXT01007695">
    <property type="protein sequence ID" value="GFO41502.1"/>
    <property type="molecule type" value="Genomic_DNA"/>
</dbReference>
<protein>
    <submittedName>
        <fullName evidence="2">Uncharacterized protein</fullName>
    </submittedName>
</protein>
<keyword evidence="1" id="KW-1133">Transmembrane helix</keyword>
<keyword evidence="1" id="KW-0812">Transmembrane</keyword>
<evidence type="ECO:0000313" key="3">
    <source>
        <dbReference type="Proteomes" id="UP000735302"/>
    </source>
</evidence>
<name>A0AAV4DBA6_9GAST</name>
<evidence type="ECO:0000256" key="1">
    <source>
        <dbReference type="SAM" id="Phobius"/>
    </source>
</evidence>
<proteinExistence type="predicted"/>
<dbReference type="AlphaFoldDB" id="A0AAV4DBA6"/>
<feature type="transmembrane region" description="Helical" evidence="1">
    <location>
        <begin position="20"/>
        <end position="40"/>
    </location>
</feature>
<dbReference type="Proteomes" id="UP000735302">
    <property type="component" value="Unassembled WGS sequence"/>
</dbReference>
<reference evidence="2 3" key="1">
    <citation type="journal article" date="2021" name="Elife">
        <title>Chloroplast acquisition without the gene transfer in kleptoplastic sea slugs, Plakobranchus ocellatus.</title>
        <authorList>
            <person name="Maeda T."/>
            <person name="Takahashi S."/>
            <person name="Yoshida T."/>
            <person name="Shimamura S."/>
            <person name="Takaki Y."/>
            <person name="Nagai Y."/>
            <person name="Toyoda A."/>
            <person name="Suzuki Y."/>
            <person name="Arimoto A."/>
            <person name="Ishii H."/>
            <person name="Satoh N."/>
            <person name="Nishiyama T."/>
            <person name="Hasebe M."/>
            <person name="Maruyama T."/>
            <person name="Minagawa J."/>
            <person name="Obokata J."/>
            <person name="Shigenobu S."/>
        </authorList>
    </citation>
    <scope>NUCLEOTIDE SEQUENCE [LARGE SCALE GENOMIC DNA]</scope>
</reference>
<gene>
    <name evidence="2" type="ORF">PoB_006800700</name>
</gene>
<accession>A0AAV4DBA6</accession>
<evidence type="ECO:0000313" key="2">
    <source>
        <dbReference type="EMBL" id="GFO41502.1"/>
    </source>
</evidence>
<keyword evidence="3" id="KW-1185">Reference proteome</keyword>
<organism evidence="2 3">
    <name type="scientific">Plakobranchus ocellatus</name>
    <dbReference type="NCBI Taxonomy" id="259542"/>
    <lineage>
        <taxon>Eukaryota</taxon>
        <taxon>Metazoa</taxon>
        <taxon>Spiralia</taxon>
        <taxon>Lophotrochozoa</taxon>
        <taxon>Mollusca</taxon>
        <taxon>Gastropoda</taxon>
        <taxon>Heterobranchia</taxon>
        <taxon>Euthyneura</taxon>
        <taxon>Panpulmonata</taxon>
        <taxon>Sacoglossa</taxon>
        <taxon>Placobranchoidea</taxon>
        <taxon>Plakobranchidae</taxon>
        <taxon>Plakobranchus</taxon>
    </lineage>
</organism>
<keyword evidence="1" id="KW-0472">Membrane</keyword>
<comment type="caution">
    <text evidence="2">The sequence shown here is derived from an EMBL/GenBank/DDBJ whole genome shotgun (WGS) entry which is preliminary data.</text>
</comment>
<sequence length="132" mass="14605">MEYCKVQAQGSDPEPSDNDQGYATICAIIIFLPVSFYFVYRSAQFIDDSPTTTVDRGPRLMPLRLASPGLKPYMKDAVFRTQVLAVLPLLTWLLSVHKKVISGFQAILQAKTLVGELKSATEGPLQISGRTR</sequence>